<keyword evidence="3" id="KW-1185">Reference proteome</keyword>
<evidence type="ECO:0000256" key="1">
    <source>
        <dbReference type="SAM" id="MobiDB-lite"/>
    </source>
</evidence>
<feature type="compositionally biased region" description="Low complexity" evidence="1">
    <location>
        <begin position="76"/>
        <end position="87"/>
    </location>
</feature>
<feature type="region of interest" description="Disordered" evidence="1">
    <location>
        <begin position="1"/>
        <end position="96"/>
    </location>
</feature>
<protein>
    <submittedName>
        <fullName evidence="2">Uncharacterized protein</fullName>
    </submittedName>
</protein>
<dbReference type="Gene3D" id="1.20.5.1700">
    <property type="match status" value="2"/>
</dbReference>
<sequence length="316" mass="33541">MNQLPESERSTMTSVSHSQYAPSQPYEMPPKPASVQNEGRAETDAPPGAQADSTPPRPPMTAQQRGQFAAHKGLVNAPSSNASTNSPQLAQLSQENNQLRDSLNQLVAHFTPIITELEQQIANLGQQAGMMESPVKGGAPSKQDASGRAEAGQGKVPPEASARADNNTPVSGPEAPRSLEQLTAENDQLRETIERLQTQFTAVVTKLQKQIQALTQKMGGADASANEAPAAGPKTDGNAPSAPPSAEQAPGAEDAPAAAQTHEPTPPANRSADDLMRDNQQLRARIDQMMTEFTQVITQLQQQVQQLSAQIKAQAK</sequence>
<evidence type="ECO:0000313" key="3">
    <source>
        <dbReference type="Proteomes" id="UP001148189"/>
    </source>
</evidence>
<organism evidence="2 3">
    <name type="scientific">Pseudomonas shahriarae</name>
    <dbReference type="NCBI Taxonomy" id="2745512"/>
    <lineage>
        <taxon>Bacteria</taxon>
        <taxon>Pseudomonadati</taxon>
        <taxon>Pseudomonadota</taxon>
        <taxon>Gammaproteobacteria</taxon>
        <taxon>Pseudomonadales</taxon>
        <taxon>Pseudomonadaceae</taxon>
        <taxon>Pseudomonas</taxon>
    </lineage>
</organism>
<reference evidence="2" key="1">
    <citation type="submission" date="2022-05" db="EMBL/GenBank/DDBJ databases">
        <title>Novel Pseudomonas spp. Isolated from a Rainbow Trout Aquaculture Facility.</title>
        <authorList>
            <person name="Testerman T."/>
            <person name="Graf J."/>
        </authorList>
    </citation>
    <scope>NUCLEOTIDE SEQUENCE</scope>
    <source>
        <strain evidence="2">ID1050</strain>
    </source>
</reference>
<feature type="region of interest" description="Disordered" evidence="1">
    <location>
        <begin position="125"/>
        <end position="188"/>
    </location>
</feature>
<feature type="compositionally biased region" description="Polar residues" evidence="1">
    <location>
        <begin position="1"/>
        <end position="22"/>
    </location>
</feature>
<accession>A0ABT5NDZ7</accession>
<feature type="region of interest" description="Disordered" evidence="1">
    <location>
        <begin position="215"/>
        <end position="283"/>
    </location>
</feature>
<gene>
    <name evidence="2" type="ORF">M5G21_17520</name>
</gene>
<dbReference type="EMBL" id="JAMDHD010000027">
    <property type="protein sequence ID" value="MDD0986758.1"/>
    <property type="molecule type" value="Genomic_DNA"/>
</dbReference>
<name>A0ABT5NDZ7_9PSED</name>
<proteinExistence type="predicted"/>
<dbReference type="Proteomes" id="UP001148189">
    <property type="component" value="Unassembled WGS sequence"/>
</dbReference>
<evidence type="ECO:0000313" key="2">
    <source>
        <dbReference type="EMBL" id="MDD0986758.1"/>
    </source>
</evidence>
<dbReference type="RefSeq" id="WP_273866517.1">
    <property type="nucleotide sequence ID" value="NZ_JAMDHD010000027.1"/>
</dbReference>
<feature type="compositionally biased region" description="Low complexity" evidence="1">
    <location>
        <begin position="244"/>
        <end position="260"/>
    </location>
</feature>
<comment type="caution">
    <text evidence="2">The sequence shown here is derived from an EMBL/GenBank/DDBJ whole genome shotgun (WGS) entry which is preliminary data.</text>
</comment>